<dbReference type="GO" id="GO:0043138">
    <property type="term" value="F:3'-5' DNA helicase activity"/>
    <property type="evidence" value="ECO:0007669"/>
    <property type="project" value="TreeGrafter"/>
</dbReference>
<evidence type="ECO:0000256" key="5">
    <source>
        <dbReference type="ARBA" id="ARBA00022833"/>
    </source>
</evidence>
<keyword evidence="3 8" id="KW-0479">Metal-binding</keyword>
<feature type="binding site" evidence="8">
    <location>
        <position position="395"/>
    </location>
    <ligand>
        <name>Zn(2+)</name>
        <dbReference type="ChEBI" id="CHEBI:29105"/>
        <label>2</label>
    </ligand>
</feature>
<reference evidence="10 11" key="1">
    <citation type="submission" date="2014-08" db="EMBL/GenBank/DDBJ databases">
        <title>Complete genome sequence of Corynebacterium phocae M408/89/1(T)(=DSM 44612(T)), isolated from the common seal (Phoca vitulina).</title>
        <authorList>
            <person name="Ruckert C."/>
            <person name="Albersmeier A."/>
            <person name="Winkler A."/>
            <person name="Kalinowski J."/>
        </authorList>
    </citation>
    <scope>NUCLEOTIDE SEQUENCE [LARGE SCALE GENOMIC DNA]</scope>
    <source>
        <strain evidence="10 11">M408/89/1</strain>
    </source>
</reference>
<dbReference type="Gene3D" id="3.40.50.300">
    <property type="entry name" value="P-loop containing nucleotide triphosphate hydrolases"/>
    <property type="match status" value="1"/>
</dbReference>
<comment type="caution">
    <text evidence="8">As this protein does not have any detectable helicase domains, it probably does not have helicase activity.</text>
</comment>
<evidence type="ECO:0000256" key="1">
    <source>
        <dbReference type="ARBA" id="ARBA00022515"/>
    </source>
</evidence>
<keyword evidence="1 8" id="KW-0639">Primosome</keyword>
<dbReference type="InterPro" id="IPR005259">
    <property type="entry name" value="PriA"/>
</dbReference>
<dbReference type="EMBL" id="CP009249">
    <property type="protein sequence ID" value="APT92468.1"/>
    <property type="molecule type" value="Genomic_DNA"/>
</dbReference>
<dbReference type="OrthoDB" id="3177118at2"/>
<evidence type="ECO:0000313" key="10">
    <source>
        <dbReference type="EMBL" id="APT92468.1"/>
    </source>
</evidence>
<dbReference type="KEGG" id="cpho:CPHO_05735"/>
<feature type="binding site" evidence="8">
    <location>
        <position position="436"/>
    </location>
    <ligand>
        <name>Zn(2+)</name>
        <dbReference type="ChEBI" id="CHEBI:29105"/>
        <label>1</label>
    </ligand>
</feature>
<dbReference type="GO" id="GO:0008270">
    <property type="term" value="F:zinc ion binding"/>
    <property type="evidence" value="ECO:0007669"/>
    <property type="project" value="UniProtKB-UniRule"/>
</dbReference>
<feature type="domain" description="Primosomal protein N' 3' DNA-binding" evidence="9">
    <location>
        <begin position="21"/>
        <end position="113"/>
    </location>
</feature>
<sequence>MPKNTPAPTKPVVRVLPLLRVAHLDRPFDYCVPERLHEQVRPGIRVRVRFNGTTQDALVIERREQSDFTGELLYITDVVSPFVVYPKLLRDLVESLADRYAGTRSDIVRLAIPPRNGKAEESDFDTPWEELGTASEPDLSAWATYAHGQSFVDAVLKETIARAAWQVTPGTSWARPLAALATKVALGGGGVVMVVPNQRDLDQLEAALRELVSAKQITVLANSLGAQARYRRYLSAVTGQARIVIGTRSAAFAPVDNLQLAVIFDDGDDSLVEPHKPYIHTREVITTRSAMEKASLIIAGYTRTAETQLLVESGWLHDLVGEEKSILANRPDIVAVGQYGVDLARDENGTVRLQGPAYKAVRSALDRDQSVVVQVPRKGYVPVLSCSSCKKPARCRACNGPLGFPPSSGGPSSNVASVPTCAWCGRVEARHRCAECGSPKLRALVMGSERTAEQMGQAFPSTRVIISGGNKVIDTVPNQPALVICTPGAEPRVEGGLYGAALLLDTGVMLGRQDLRASEETLAAWANAARLVAPASAGGTVIVAAEPNLEIVQYLQAWNMTGAASAELSQRREVRFPPAVPTAAVDGPASSLRAFVDTVELPAEAEVLGPVPLPVGTSLPGEYDEAKFGPAQRLIIRTPPGPRAALGKALRKALALRAGRKEDLPLRVQVDPIHFG</sequence>
<dbReference type="GO" id="GO:0003677">
    <property type="term" value="F:DNA binding"/>
    <property type="evidence" value="ECO:0007669"/>
    <property type="project" value="UniProtKB-UniRule"/>
</dbReference>
<dbReference type="AlphaFoldDB" id="A0A1L7D2X4"/>
<dbReference type="STRING" id="161895.CPHO_05735"/>
<comment type="cofactor">
    <cofactor evidence="8">
        <name>Zn(2+)</name>
        <dbReference type="ChEBI" id="CHEBI:29105"/>
    </cofactor>
    <text evidence="8">Binds 2 zinc ions per subunit.</text>
</comment>
<dbReference type="PANTHER" id="PTHR30580:SF0">
    <property type="entry name" value="PRIMOSOMAL PROTEIN N"/>
    <property type="match status" value="1"/>
</dbReference>
<evidence type="ECO:0000256" key="3">
    <source>
        <dbReference type="ARBA" id="ARBA00022723"/>
    </source>
</evidence>
<keyword evidence="2 8" id="KW-0235">DNA replication</keyword>
<evidence type="ECO:0000256" key="2">
    <source>
        <dbReference type="ARBA" id="ARBA00022705"/>
    </source>
</evidence>
<dbReference type="InterPro" id="IPR042115">
    <property type="entry name" value="PriA_3primeBD_sf"/>
</dbReference>
<name>A0A1L7D2X4_9CORY</name>
<feature type="binding site" evidence="8">
    <location>
        <position position="386"/>
    </location>
    <ligand>
        <name>Zn(2+)</name>
        <dbReference type="ChEBI" id="CHEBI:29105"/>
        <label>1</label>
    </ligand>
</feature>
<dbReference type="GO" id="GO:0006269">
    <property type="term" value="P:DNA replication, synthesis of primer"/>
    <property type="evidence" value="ECO:0007669"/>
    <property type="project" value="UniProtKB-KW"/>
</dbReference>
<accession>A0A1L7D2X4</accession>
<evidence type="ECO:0000256" key="7">
    <source>
        <dbReference type="ARBA" id="ARBA00023125"/>
    </source>
</evidence>
<dbReference type="InterPro" id="IPR027417">
    <property type="entry name" value="P-loop_NTPase"/>
</dbReference>
<proteinExistence type="inferred from homology"/>
<protein>
    <recommendedName>
        <fullName evidence="8">Probable replication restart protein PriA</fullName>
    </recommendedName>
    <alternativeName>
        <fullName evidence="8">Putative ATP-dependent DNA helicase PriA</fullName>
    </alternativeName>
</protein>
<keyword evidence="7 8" id="KW-0238">DNA-binding</keyword>
<keyword evidence="11" id="KW-1185">Reference proteome</keyword>
<keyword evidence="4 8" id="KW-0547">Nucleotide-binding</keyword>
<feature type="binding site" evidence="8">
    <location>
        <position position="389"/>
    </location>
    <ligand>
        <name>Zn(2+)</name>
        <dbReference type="ChEBI" id="CHEBI:29105"/>
        <label>1</label>
    </ligand>
</feature>
<dbReference type="GO" id="GO:0006310">
    <property type="term" value="P:DNA recombination"/>
    <property type="evidence" value="ECO:0007669"/>
    <property type="project" value="InterPro"/>
</dbReference>
<keyword evidence="6 8" id="KW-0067">ATP-binding</keyword>
<dbReference type="GO" id="GO:0005524">
    <property type="term" value="F:ATP binding"/>
    <property type="evidence" value="ECO:0007669"/>
    <property type="project" value="UniProtKB-UniRule"/>
</dbReference>
<feature type="binding site" evidence="8">
    <location>
        <position position="398"/>
    </location>
    <ligand>
        <name>Zn(2+)</name>
        <dbReference type="ChEBI" id="CHEBI:29105"/>
        <label>2</label>
    </ligand>
</feature>
<comment type="function">
    <text evidence="8">Initiates the restart of stalled replication forks, which reloads the replicative helicase on sites other than the origin of replication. Recognizes and binds to abandoned replication forks and remodels them to uncover a helicase loading site. Promotes assembly of the primosome at these replication forks.</text>
</comment>
<dbReference type="Pfam" id="PF17764">
    <property type="entry name" value="PriA_3primeBD"/>
    <property type="match status" value="1"/>
</dbReference>
<evidence type="ECO:0000256" key="4">
    <source>
        <dbReference type="ARBA" id="ARBA00022741"/>
    </source>
</evidence>
<evidence type="ECO:0000256" key="6">
    <source>
        <dbReference type="ARBA" id="ARBA00022840"/>
    </source>
</evidence>
<evidence type="ECO:0000256" key="8">
    <source>
        <dbReference type="HAMAP-Rule" id="MF_00983"/>
    </source>
</evidence>
<evidence type="ECO:0000259" key="9">
    <source>
        <dbReference type="Pfam" id="PF17764"/>
    </source>
</evidence>
<dbReference type="RefSeq" id="WP_075733976.1">
    <property type="nucleotide sequence ID" value="NZ_CP009249.1"/>
</dbReference>
<feature type="binding site" evidence="8">
    <location>
        <position position="421"/>
    </location>
    <ligand>
        <name>Zn(2+)</name>
        <dbReference type="ChEBI" id="CHEBI:29105"/>
        <label>2</label>
    </ligand>
</feature>
<dbReference type="GO" id="GO:0006270">
    <property type="term" value="P:DNA replication initiation"/>
    <property type="evidence" value="ECO:0007669"/>
    <property type="project" value="TreeGrafter"/>
</dbReference>
<dbReference type="PANTHER" id="PTHR30580">
    <property type="entry name" value="PRIMOSOMAL PROTEIN N"/>
    <property type="match status" value="1"/>
</dbReference>
<dbReference type="InterPro" id="IPR041222">
    <property type="entry name" value="PriA_3primeBD"/>
</dbReference>
<comment type="similarity">
    <text evidence="8">Belongs to the helicase family. PriA subfamily.</text>
</comment>
<feature type="binding site" evidence="8">
    <location>
        <position position="424"/>
    </location>
    <ligand>
        <name>Zn(2+)</name>
        <dbReference type="ChEBI" id="CHEBI:29105"/>
        <label>2</label>
    </ligand>
</feature>
<dbReference type="HAMAP" id="MF_00983">
    <property type="entry name" value="PriA"/>
    <property type="match status" value="1"/>
</dbReference>
<evidence type="ECO:0000313" key="11">
    <source>
        <dbReference type="Proteomes" id="UP000185491"/>
    </source>
</evidence>
<dbReference type="GO" id="GO:0006302">
    <property type="term" value="P:double-strand break repair"/>
    <property type="evidence" value="ECO:0007669"/>
    <property type="project" value="InterPro"/>
</dbReference>
<gene>
    <name evidence="8" type="primary">priA</name>
    <name evidence="10" type="ORF">CPHO_05735</name>
</gene>
<organism evidence="10 11">
    <name type="scientific">Corynebacterium phocae</name>
    <dbReference type="NCBI Taxonomy" id="161895"/>
    <lineage>
        <taxon>Bacteria</taxon>
        <taxon>Bacillati</taxon>
        <taxon>Actinomycetota</taxon>
        <taxon>Actinomycetes</taxon>
        <taxon>Mycobacteriales</taxon>
        <taxon>Corynebacteriaceae</taxon>
        <taxon>Corynebacterium</taxon>
    </lineage>
</organism>
<dbReference type="Gene3D" id="3.40.1440.60">
    <property type="entry name" value="PriA, 3(prime) DNA-binding domain"/>
    <property type="match status" value="1"/>
</dbReference>
<comment type="subunit">
    <text evidence="8">Component of the replication restart primosome.</text>
</comment>
<dbReference type="Proteomes" id="UP000185491">
    <property type="component" value="Chromosome"/>
</dbReference>
<dbReference type="SUPFAM" id="SSF52540">
    <property type="entry name" value="P-loop containing nucleoside triphosphate hydrolases"/>
    <property type="match status" value="1"/>
</dbReference>
<dbReference type="NCBIfam" id="NF011455">
    <property type="entry name" value="PRK14873.1-5"/>
    <property type="match status" value="1"/>
</dbReference>
<dbReference type="GO" id="GO:1990077">
    <property type="term" value="C:primosome complex"/>
    <property type="evidence" value="ECO:0007669"/>
    <property type="project" value="UniProtKB-UniRule"/>
</dbReference>
<feature type="binding site" evidence="8">
    <location>
        <position position="433"/>
    </location>
    <ligand>
        <name>Zn(2+)</name>
        <dbReference type="ChEBI" id="CHEBI:29105"/>
        <label>1</label>
    </ligand>
</feature>
<keyword evidence="5 8" id="KW-0862">Zinc</keyword>